<comment type="caution">
    <text evidence="7">The sequence shown here is derived from an EMBL/GenBank/DDBJ whole genome shotgun (WGS) entry which is preliminary data.</text>
</comment>
<dbReference type="EMBL" id="JAVXZY010000001">
    <property type="protein sequence ID" value="MDT8998446.1"/>
    <property type="molecule type" value="Genomic_DNA"/>
</dbReference>
<dbReference type="InterPro" id="IPR006143">
    <property type="entry name" value="RND_pump_MFP"/>
</dbReference>
<evidence type="ECO:0000256" key="1">
    <source>
        <dbReference type="ARBA" id="ARBA00009477"/>
    </source>
</evidence>
<dbReference type="InterPro" id="IPR058792">
    <property type="entry name" value="Beta-barrel_RND_2"/>
</dbReference>
<dbReference type="Gene3D" id="2.40.420.20">
    <property type="match status" value="1"/>
</dbReference>
<dbReference type="NCBIfam" id="TIGR01730">
    <property type="entry name" value="RND_mfp"/>
    <property type="match status" value="1"/>
</dbReference>
<dbReference type="PANTHER" id="PTHR30469">
    <property type="entry name" value="MULTIDRUG RESISTANCE PROTEIN MDTA"/>
    <property type="match status" value="1"/>
</dbReference>
<feature type="domain" description="Multidrug resistance protein MdtA-like barrel-sandwich hybrid" evidence="5">
    <location>
        <begin position="72"/>
        <end position="192"/>
    </location>
</feature>
<dbReference type="InterPro" id="IPR058624">
    <property type="entry name" value="MdtA-like_HH"/>
</dbReference>
<organism evidence="7 8">
    <name type="scientific">Roseateles aquae</name>
    <dbReference type="NCBI Taxonomy" id="3077235"/>
    <lineage>
        <taxon>Bacteria</taxon>
        <taxon>Pseudomonadati</taxon>
        <taxon>Pseudomonadota</taxon>
        <taxon>Betaproteobacteria</taxon>
        <taxon>Burkholderiales</taxon>
        <taxon>Sphaerotilaceae</taxon>
        <taxon>Roseateles</taxon>
    </lineage>
</organism>
<dbReference type="SUPFAM" id="SSF111369">
    <property type="entry name" value="HlyD-like secretion proteins"/>
    <property type="match status" value="1"/>
</dbReference>
<evidence type="ECO:0000259" key="4">
    <source>
        <dbReference type="Pfam" id="PF25876"/>
    </source>
</evidence>
<evidence type="ECO:0000259" key="6">
    <source>
        <dbReference type="Pfam" id="PF25954"/>
    </source>
</evidence>
<evidence type="ECO:0000256" key="3">
    <source>
        <dbReference type="SAM" id="SignalP"/>
    </source>
</evidence>
<reference evidence="7" key="1">
    <citation type="submission" date="2023-09" db="EMBL/GenBank/DDBJ databases">
        <title>Paucibacter sp. APW11 Genome sequencing and assembly.</title>
        <authorList>
            <person name="Kim I."/>
        </authorList>
    </citation>
    <scope>NUCLEOTIDE SEQUENCE</scope>
    <source>
        <strain evidence="7">APW11</strain>
    </source>
</reference>
<dbReference type="Gene3D" id="2.40.50.100">
    <property type="match status" value="1"/>
</dbReference>
<proteinExistence type="inferred from homology"/>
<protein>
    <submittedName>
        <fullName evidence="7">Efflux RND transporter periplasmic adaptor subunit</fullName>
    </submittedName>
</protein>
<keyword evidence="8" id="KW-1185">Reference proteome</keyword>
<feature type="region of interest" description="Disordered" evidence="2">
    <location>
        <begin position="356"/>
        <end position="384"/>
    </location>
</feature>
<feature type="signal peptide" evidence="3">
    <location>
        <begin position="1"/>
        <end position="25"/>
    </location>
</feature>
<evidence type="ECO:0000313" key="8">
    <source>
        <dbReference type="Proteomes" id="UP001246372"/>
    </source>
</evidence>
<accession>A0ABU3P788</accession>
<feature type="compositionally biased region" description="Low complexity" evidence="2">
    <location>
        <begin position="366"/>
        <end position="384"/>
    </location>
</feature>
<keyword evidence="3" id="KW-0732">Signal</keyword>
<dbReference type="Pfam" id="PF25954">
    <property type="entry name" value="Beta-barrel_RND_2"/>
    <property type="match status" value="1"/>
</dbReference>
<dbReference type="Gene3D" id="2.40.30.170">
    <property type="match status" value="1"/>
</dbReference>
<sequence>MSQNTRSKLHSIAALAALFALGAAAYWWQHRPAQAAAAPAPAATPVEAQPVELRVLAEESQAVGSLRARQSVMLKPEVSGRVVKLGFSDGQRVRRGQVLIQLDDSLQAAQLQQAEAQAGIARTQLQRNRELLAQSFVSASVVDQAKAALDVAEAQVALNRAQLERMRIVAPFDGVAGIRQVNLGDYVKDGAALLSLEDASSMWVDFRLPERDLPRLRKGQSVSLTLDAMPGRSFEARVEALDAQLDTAGRSMLVRARLDKSAPELKSGLFARVSVRLGERAEAVLVPEEALVPQGGKQFLIKLVDPKAELPLTEKIEAKLGQRLPGKVEVLAGLKAGDWVVTAGQSRLMRGEKQAIKRIDVDQQGRRPATASAPAGAGPSAAKP</sequence>
<dbReference type="Proteomes" id="UP001246372">
    <property type="component" value="Unassembled WGS sequence"/>
</dbReference>
<dbReference type="Pfam" id="PF25917">
    <property type="entry name" value="BSH_RND"/>
    <property type="match status" value="1"/>
</dbReference>
<feature type="chain" id="PRO_5047533818" evidence="3">
    <location>
        <begin position="26"/>
        <end position="384"/>
    </location>
</feature>
<evidence type="ECO:0000256" key="2">
    <source>
        <dbReference type="SAM" id="MobiDB-lite"/>
    </source>
</evidence>
<dbReference type="Gene3D" id="1.10.287.470">
    <property type="entry name" value="Helix hairpin bin"/>
    <property type="match status" value="1"/>
</dbReference>
<evidence type="ECO:0000313" key="7">
    <source>
        <dbReference type="EMBL" id="MDT8998446.1"/>
    </source>
</evidence>
<gene>
    <name evidence="7" type="ORF">RQP53_04055</name>
</gene>
<dbReference type="InterPro" id="IPR058625">
    <property type="entry name" value="MdtA-like_BSH"/>
</dbReference>
<name>A0ABU3P788_9BURK</name>
<comment type="similarity">
    <text evidence="1">Belongs to the membrane fusion protein (MFP) (TC 8.A.1) family.</text>
</comment>
<feature type="domain" description="CusB-like beta-barrel" evidence="6">
    <location>
        <begin position="202"/>
        <end position="276"/>
    </location>
</feature>
<evidence type="ECO:0000259" key="5">
    <source>
        <dbReference type="Pfam" id="PF25917"/>
    </source>
</evidence>
<dbReference type="PANTHER" id="PTHR30469:SF11">
    <property type="entry name" value="BLL4320 PROTEIN"/>
    <property type="match status" value="1"/>
</dbReference>
<feature type="domain" description="Multidrug resistance protein MdtA-like alpha-helical hairpin" evidence="4">
    <location>
        <begin position="108"/>
        <end position="166"/>
    </location>
</feature>
<dbReference type="Pfam" id="PF25876">
    <property type="entry name" value="HH_MFP_RND"/>
    <property type="match status" value="1"/>
</dbReference>
<dbReference type="RefSeq" id="WP_315648788.1">
    <property type="nucleotide sequence ID" value="NZ_JAVXZY010000001.1"/>
</dbReference>
<feature type="compositionally biased region" description="Basic and acidic residues" evidence="2">
    <location>
        <begin position="356"/>
        <end position="365"/>
    </location>
</feature>